<evidence type="ECO:0000256" key="1">
    <source>
        <dbReference type="SAM" id="MobiDB-lite"/>
    </source>
</evidence>
<dbReference type="InterPro" id="IPR050194">
    <property type="entry name" value="Glycosyltransferase_grp1"/>
</dbReference>
<dbReference type="RefSeq" id="WP_210655807.1">
    <property type="nucleotide sequence ID" value="NZ_JAGKSP010000001.1"/>
</dbReference>
<proteinExistence type="predicted"/>
<gene>
    <name evidence="3" type="ORF">I8J30_04685</name>
</gene>
<dbReference type="PANTHER" id="PTHR45947">
    <property type="entry name" value="SULFOQUINOVOSYL TRANSFERASE SQD2"/>
    <property type="match status" value="1"/>
</dbReference>
<dbReference type="PANTHER" id="PTHR45947:SF3">
    <property type="entry name" value="SULFOQUINOVOSYL TRANSFERASE SQD2"/>
    <property type="match status" value="1"/>
</dbReference>
<feature type="region of interest" description="Disordered" evidence="1">
    <location>
        <begin position="459"/>
        <end position="507"/>
    </location>
</feature>
<dbReference type="InterPro" id="IPR001296">
    <property type="entry name" value="Glyco_trans_1"/>
</dbReference>
<comment type="caution">
    <text evidence="3">The sequence shown here is derived from an EMBL/GenBank/DDBJ whole genome shotgun (WGS) entry which is preliminary data.</text>
</comment>
<sequence length="507" mass="56678">MKLSKPKMLVFSHICSPQYVTGAEKLLLFMVRELLPSFACTLVVPNEGIIAVNARKLGITVIVHQIPLVVPLYLGLSHMTNEIGAHQQDPLWLQLIQLIHHERPSIIIANTCVHPMPAIAGKMLGIPVVWTVMEAIRETPHTALAASIIEQYSDYIVGISETTLAPLRTPGMIPKSSLIPPSWHQSELNPESWQQHRINRRRQLAIADEQRLVGYISSSIFEAKGLEHFMQMAVNSAEQHPHAMYLIVGNPVDQGYFEKCIGIARDRGLMERFRWIRFEEQVETVYPAMDVLVVPSLTVEGFGMTALEGMVFGKPVVVYGSGGLSEIGRATGNEAYVVPMGDTEGLTLRVSSLLANEAMMQAIGARNAQAAHEVYGVNAYRDRLRRFIATLAIRGYYPPTVLKGSAPTIYKFDNGVLRPLRSARSFRRAGHRLEEIREVPDVYIAAWPKGAPIGTAYRSRRKGRKRLAGRAGKIGRRRNGVRKQGSLKRRRQPGRQRNRARGAKKKR</sequence>
<protein>
    <submittedName>
        <fullName evidence="3">Glycosyltransferase</fullName>
    </submittedName>
</protein>
<evidence type="ECO:0000313" key="3">
    <source>
        <dbReference type="EMBL" id="MBP3961998.1"/>
    </source>
</evidence>
<dbReference type="Pfam" id="PF00534">
    <property type="entry name" value="Glycos_transf_1"/>
    <property type="match status" value="1"/>
</dbReference>
<dbReference type="Gene3D" id="3.40.50.2000">
    <property type="entry name" value="Glycogen Phosphorylase B"/>
    <property type="match status" value="2"/>
</dbReference>
<dbReference type="SUPFAM" id="SSF53756">
    <property type="entry name" value="UDP-Glycosyltransferase/glycogen phosphorylase"/>
    <property type="match status" value="1"/>
</dbReference>
<dbReference type="EMBL" id="JAGKSP010000001">
    <property type="protein sequence ID" value="MBP3961998.1"/>
    <property type="molecule type" value="Genomic_DNA"/>
</dbReference>
<feature type="domain" description="Glycosyl transferase family 1" evidence="2">
    <location>
        <begin position="199"/>
        <end position="366"/>
    </location>
</feature>
<name>A0ABS5C7W5_9BACL</name>
<organism evidence="3 4">
    <name type="scientific">Paenibacillus lignilyticus</name>
    <dbReference type="NCBI Taxonomy" id="1172615"/>
    <lineage>
        <taxon>Bacteria</taxon>
        <taxon>Bacillati</taxon>
        <taxon>Bacillota</taxon>
        <taxon>Bacilli</taxon>
        <taxon>Bacillales</taxon>
        <taxon>Paenibacillaceae</taxon>
        <taxon>Paenibacillus</taxon>
    </lineage>
</organism>
<evidence type="ECO:0000313" key="4">
    <source>
        <dbReference type="Proteomes" id="UP000673394"/>
    </source>
</evidence>
<evidence type="ECO:0000259" key="2">
    <source>
        <dbReference type="Pfam" id="PF00534"/>
    </source>
</evidence>
<dbReference type="Proteomes" id="UP000673394">
    <property type="component" value="Unassembled WGS sequence"/>
</dbReference>
<dbReference type="CDD" id="cd03801">
    <property type="entry name" value="GT4_PimA-like"/>
    <property type="match status" value="1"/>
</dbReference>
<reference evidence="3 4" key="1">
    <citation type="submission" date="2021-04" db="EMBL/GenBank/DDBJ databases">
        <title>Paenibacillus sp. DLE-14 whole genome sequence.</title>
        <authorList>
            <person name="Ham Y.J."/>
        </authorList>
    </citation>
    <scope>NUCLEOTIDE SEQUENCE [LARGE SCALE GENOMIC DNA]</scope>
    <source>
        <strain evidence="3 4">DLE-14</strain>
    </source>
</reference>
<keyword evidence="4" id="KW-1185">Reference proteome</keyword>
<accession>A0ABS5C7W5</accession>